<reference evidence="1 2" key="1">
    <citation type="journal article" date="2013" name="Genome Announc.">
        <title>Draft Genome Sequence of the Cellulolytic, Mesophilic, Anaerobic Bacterium Clostridium termitidis Strain CT1112 (DSM 5398).</title>
        <authorList>
            <person name="Lal S."/>
            <person name="Ramachandran U."/>
            <person name="Zhang X."/>
            <person name="Munir R."/>
            <person name="Sparling R."/>
            <person name="Levin D.B."/>
        </authorList>
    </citation>
    <scope>NUCLEOTIDE SEQUENCE [LARGE SCALE GENOMIC DNA]</scope>
    <source>
        <strain evidence="1 2">CT1112</strain>
    </source>
</reference>
<organism evidence="1 2">
    <name type="scientific">Ruminiclostridium cellobioparum subsp. termitidis CT1112</name>
    <dbReference type="NCBI Taxonomy" id="1195236"/>
    <lineage>
        <taxon>Bacteria</taxon>
        <taxon>Bacillati</taxon>
        <taxon>Bacillota</taxon>
        <taxon>Clostridia</taxon>
        <taxon>Eubacteriales</taxon>
        <taxon>Oscillospiraceae</taxon>
        <taxon>Ruminiclostridium</taxon>
    </lineage>
</organism>
<evidence type="ECO:0000313" key="2">
    <source>
        <dbReference type="Proteomes" id="UP000014155"/>
    </source>
</evidence>
<accession>S0FNS4</accession>
<name>S0FNS4_RUMCE</name>
<dbReference type="Proteomes" id="UP000014155">
    <property type="component" value="Unassembled WGS sequence"/>
</dbReference>
<gene>
    <name evidence="1" type="ORF">CTER_0095</name>
</gene>
<sequence>MCGNLESFDRQLFECCIIMVSILLKQYKNKIIDITDFKCHTANKIRYIFENMECETNIEKKKNIENLLKECNTINSYN</sequence>
<dbReference type="AlphaFoldDB" id="S0FNS4"/>
<evidence type="ECO:0000313" key="1">
    <source>
        <dbReference type="EMBL" id="EMS73855.1"/>
    </source>
</evidence>
<keyword evidence="2" id="KW-1185">Reference proteome</keyword>
<dbReference type="EMBL" id="AORV01000011">
    <property type="protein sequence ID" value="EMS73855.1"/>
    <property type="molecule type" value="Genomic_DNA"/>
</dbReference>
<comment type="caution">
    <text evidence="1">The sequence shown here is derived from an EMBL/GenBank/DDBJ whole genome shotgun (WGS) entry which is preliminary data.</text>
</comment>
<proteinExistence type="predicted"/>
<protein>
    <submittedName>
        <fullName evidence="1">Uncharacterized protein</fullName>
    </submittedName>
</protein>
<dbReference type="PATRIC" id="fig|1195236.3.peg.397"/>